<reference evidence="2 4" key="1">
    <citation type="submission" date="2020-05" db="EMBL/GenBank/DDBJ databases">
        <title>Whole genome shotgun sequence of Streptomyces fulvorobeus NBRC 15897.</title>
        <authorList>
            <person name="Komaki H."/>
            <person name="Tamura T."/>
        </authorList>
    </citation>
    <scope>NUCLEOTIDE SEQUENCE [LARGE SCALE GENOMIC DNA]</scope>
    <source>
        <strain evidence="2 4">NBRC 15897</strain>
    </source>
</reference>
<evidence type="ECO:0000313" key="3">
    <source>
        <dbReference type="EMBL" id="NYE40685.1"/>
    </source>
</evidence>
<organism evidence="2 4">
    <name type="scientific">Streptomyces fulvorobeus</name>
    <dbReference type="NCBI Taxonomy" id="284028"/>
    <lineage>
        <taxon>Bacteria</taxon>
        <taxon>Bacillati</taxon>
        <taxon>Actinomycetota</taxon>
        <taxon>Actinomycetes</taxon>
        <taxon>Kitasatosporales</taxon>
        <taxon>Streptomycetaceae</taxon>
        <taxon>Streptomyces</taxon>
    </lineage>
</organism>
<accession>A0A7J0C3N6</accession>
<reference evidence="3 5" key="2">
    <citation type="submission" date="2020-07" db="EMBL/GenBank/DDBJ databases">
        <title>Sequencing the genomes of 1000 actinobacteria strains.</title>
        <authorList>
            <person name="Klenk H.-P."/>
        </authorList>
    </citation>
    <scope>NUCLEOTIDE SEQUENCE [LARGE SCALE GENOMIC DNA]</scope>
    <source>
        <strain evidence="3 5">DSM 41455</strain>
    </source>
</reference>
<dbReference type="EMBL" id="BLWC01000001">
    <property type="protein sequence ID" value="GFM96988.1"/>
    <property type="molecule type" value="Genomic_DNA"/>
</dbReference>
<keyword evidence="4" id="KW-1185">Reference proteome</keyword>
<protein>
    <submittedName>
        <fullName evidence="2">Uncharacterized protein</fullName>
    </submittedName>
</protein>
<dbReference type="Proteomes" id="UP000530403">
    <property type="component" value="Unassembled WGS sequence"/>
</dbReference>
<dbReference type="AlphaFoldDB" id="A0A7J0C3N6"/>
<evidence type="ECO:0000313" key="5">
    <source>
        <dbReference type="Proteomes" id="UP000530403"/>
    </source>
</evidence>
<evidence type="ECO:0000256" key="1">
    <source>
        <dbReference type="SAM" id="MobiDB-lite"/>
    </source>
</evidence>
<dbReference type="Gene3D" id="3.30.2220.20">
    <property type="entry name" value="Phage tail assembly chaperone gp13-like"/>
    <property type="match status" value="1"/>
</dbReference>
<proteinExistence type="predicted"/>
<dbReference type="RefSeq" id="WP_173313119.1">
    <property type="nucleotide sequence ID" value="NZ_BAAAUE010000007.1"/>
</dbReference>
<dbReference type="EMBL" id="JACCCF010000001">
    <property type="protein sequence ID" value="NYE40685.1"/>
    <property type="molecule type" value="Genomic_DNA"/>
</dbReference>
<feature type="region of interest" description="Disordered" evidence="1">
    <location>
        <begin position="115"/>
        <end position="134"/>
    </location>
</feature>
<dbReference type="Proteomes" id="UP000498980">
    <property type="component" value="Unassembled WGS sequence"/>
</dbReference>
<comment type="caution">
    <text evidence="2">The sequence shown here is derived from an EMBL/GenBank/DDBJ whole genome shotgun (WGS) entry which is preliminary data.</text>
</comment>
<evidence type="ECO:0000313" key="4">
    <source>
        <dbReference type="Proteomes" id="UP000498980"/>
    </source>
</evidence>
<name>A0A7J0C3N6_9ACTN</name>
<dbReference type="InterPro" id="IPR038556">
    <property type="entry name" value="TAC_Gp13-like_sf"/>
</dbReference>
<evidence type="ECO:0000313" key="2">
    <source>
        <dbReference type="EMBL" id="GFM96988.1"/>
    </source>
</evidence>
<sequence>MALLTPDQISAADDRRWEDVPVPEWGGDVRIASMSGTDRNAYQKAMVVLGSNGKPQSIDLADQYARLLSKCLVDENFQRLYVTDKQVKALGAKNGAVLERLATIAKRVSGLGEEAAEAAAGKSETAPSDSSSSD</sequence>
<gene>
    <name evidence="3" type="ORF">HEB29_001696</name>
    <name evidence="2" type="ORF">Sfulv_17990</name>
</gene>